<evidence type="ECO:0000313" key="2">
    <source>
        <dbReference type="EMBL" id="QNI33636.1"/>
    </source>
</evidence>
<sequence>MAIPPSSRRRQKAPPPGETGQESLYLKFLSEKQVPVAVKMRDGETVSGWIEYFDDRMIRLTREGKPNLFIYKHQIRTITEQTSRHGTRTRHPRKSADEQDVATEGGQK</sequence>
<gene>
    <name evidence="2" type="ORF">H7849_06805</name>
</gene>
<evidence type="ECO:0000313" key="3">
    <source>
        <dbReference type="Proteomes" id="UP000515312"/>
    </source>
</evidence>
<dbReference type="InterPro" id="IPR005001">
    <property type="entry name" value="Hfq"/>
</dbReference>
<dbReference type="RefSeq" id="WP_186745184.1">
    <property type="nucleotide sequence ID" value="NZ_CP060394.1"/>
</dbReference>
<evidence type="ECO:0000256" key="1">
    <source>
        <dbReference type="SAM" id="MobiDB-lite"/>
    </source>
</evidence>
<reference evidence="2 3" key="1">
    <citation type="submission" date="2020-08" db="EMBL/GenBank/DDBJ databases">
        <title>Edaphobacter telluris sp. nov. and Acidobacterium dinghuensis sp. nov., two acidobacteria isolated from forest soil.</title>
        <authorList>
            <person name="Fu J."/>
            <person name="Qiu L."/>
        </authorList>
    </citation>
    <scope>NUCLEOTIDE SEQUENCE [LARGE SCALE GENOMIC DNA]</scope>
    <source>
        <strain evidence="2">4Y35</strain>
    </source>
</reference>
<dbReference type="GO" id="GO:0003723">
    <property type="term" value="F:RNA binding"/>
    <property type="evidence" value="ECO:0007669"/>
    <property type="project" value="InterPro"/>
</dbReference>
<dbReference type="Proteomes" id="UP000515312">
    <property type="component" value="Chromosome"/>
</dbReference>
<dbReference type="InterPro" id="IPR010920">
    <property type="entry name" value="LSM_dom_sf"/>
</dbReference>
<feature type="region of interest" description="Disordered" evidence="1">
    <location>
        <begin position="1"/>
        <end position="23"/>
    </location>
</feature>
<dbReference type="AlphaFoldDB" id="A0A7G8BM66"/>
<dbReference type="Gene3D" id="2.30.30.100">
    <property type="match status" value="1"/>
</dbReference>
<feature type="region of interest" description="Disordered" evidence="1">
    <location>
        <begin position="78"/>
        <end position="108"/>
    </location>
</feature>
<organism evidence="2 3">
    <name type="scientific">Alloacidobacterium dinghuense</name>
    <dbReference type="NCBI Taxonomy" id="2763107"/>
    <lineage>
        <taxon>Bacteria</taxon>
        <taxon>Pseudomonadati</taxon>
        <taxon>Acidobacteriota</taxon>
        <taxon>Terriglobia</taxon>
        <taxon>Terriglobales</taxon>
        <taxon>Acidobacteriaceae</taxon>
        <taxon>Alloacidobacterium</taxon>
    </lineage>
</organism>
<protein>
    <submittedName>
        <fullName evidence="2">RNA chaperone Hfq</fullName>
    </submittedName>
</protein>
<dbReference type="KEGG" id="adin:H7849_06805"/>
<dbReference type="GO" id="GO:0006355">
    <property type="term" value="P:regulation of DNA-templated transcription"/>
    <property type="evidence" value="ECO:0007669"/>
    <property type="project" value="InterPro"/>
</dbReference>
<dbReference type="Pfam" id="PF17209">
    <property type="entry name" value="Hfq"/>
    <property type="match status" value="1"/>
</dbReference>
<dbReference type="EMBL" id="CP060394">
    <property type="protein sequence ID" value="QNI33636.1"/>
    <property type="molecule type" value="Genomic_DNA"/>
</dbReference>
<accession>A0A7G8BM66</accession>
<name>A0A7G8BM66_9BACT</name>
<proteinExistence type="predicted"/>
<dbReference type="SUPFAM" id="SSF50182">
    <property type="entry name" value="Sm-like ribonucleoproteins"/>
    <property type="match status" value="1"/>
</dbReference>
<keyword evidence="3" id="KW-1185">Reference proteome</keyword>